<reference evidence="1" key="1">
    <citation type="journal article" date="2014" name="Front. Microbiol.">
        <title>High frequency of phylogenetically diverse reductive dehalogenase-homologous genes in deep subseafloor sedimentary metagenomes.</title>
        <authorList>
            <person name="Kawai M."/>
            <person name="Futagami T."/>
            <person name="Toyoda A."/>
            <person name="Takaki Y."/>
            <person name="Nishi S."/>
            <person name="Hori S."/>
            <person name="Arai W."/>
            <person name="Tsubouchi T."/>
            <person name="Morono Y."/>
            <person name="Uchiyama I."/>
            <person name="Ito T."/>
            <person name="Fujiyama A."/>
            <person name="Inagaki F."/>
            <person name="Takami H."/>
        </authorList>
    </citation>
    <scope>NUCLEOTIDE SEQUENCE</scope>
    <source>
        <strain evidence="1">Expedition CK06-06</strain>
    </source>
</reference>
<name>X1R5N0_9ZZZZ</name>
<dbReference type="AlphaFoldDB" id="X1R5N0"/>
<comment type="caution">
    <text evidence="1">The sequence shown here is derived from an EMBL/GenBank/DDBJ whole genome shotgun (WGS) entry which is preliminary data.</text>
</comment>
<accession>X1R5N0</accession>
<protein>
    <submittedName>
        <fullName evidence="1">Uncharacterized protein</fullName>
    </submittedName>
</protein>
<sequence length="66" mass="7138">MPEVTVECPLCGKTIEITAYNAVGRGDALLKHLDEECIVNKSLPTSPAVGPPLPKALGIKWPWRGR</sequence>
<gene>
    <name evidence="1" type="ORF">S12H4_11445</name>
</gene>
<organism evidence="1">
    <name type="scientific">marine sediment metagenome</name>
    <dbReference type="NCBI Taxonomy" id="412755"/>
    <lineage>
        <taxon>unclassified sequences</taxon>
        <taxon>metagenomes</taxon>
        <taxon>ecological metagenomes</taxon>
    </lineage>
</organism>
<dbReference type="EMBL" id="BARW01005140">
    <property type="protein sequence ID" value="GAI75843.1"/>
    <property type="molecule type" value="Genomic_DNA"/>
</dbReference>
<proteinExistence type="predicted"/>
<evidence type="ECO:0000313" key="1">
    <source>
        <dbReference type="EMBL" id="GAI75843.1"/>
    </source>
</evidence>